<protein>
    <submittedName>
        <fullName evidence="4">LCP family protein</fullName>
    </submittedName>
</protein>
<evidence type="ECO:0000259" key="3">
    <source>
        <dbReference type="Pfam" id="PF03816"/>
    </source>
</evidence>
<dbReference type="PANTHER" id="PTHR33392">
    <property type="entry name" value="POLYISOPRENYL-TEICHOIC ACID--PEPTIDOGLYCAN TEICHOIC ACID TRANSFERASE TAGU"/>
    <property type="match status" value="1"/>
</dbReference>
<accession>A0A938X1Y5</accession>
<dbReference type="AlphaFoldDB" id="A0A938X1Y5"/>
<feature type="domain" description="Cell envelope-related transcriptional attenuator" evidence="3">
    <location>
        <begin position="94"/>
        <end position="253"/>
    </location>
</feature>
<evidence type="ECO:0000256" key="1">
    <source>
        <dbReference type="ARBA" id="ARBA00006068"/>
    </source>
</evidence>
<comment type="caution">
    <text evidence="4">The sequence shown here is derived from an EMBL/GenBank/DDBJ whole genome shotgun (WGS) entry which is preliminary data.</text>
</comment>
<dbReference type="RefSeq" id="WP_204908170.1">
    <property type="nucleotide sequence ID" value="NZ_JACJLV010000006.1"/>
</dbReference>
<proteinExistence type="inferred from homology"/>
<dbReference type="PANTHER" id="PTHR33392:SF6">
    <property type="entry name" value="POLYISOPRENYL-TEICHOIC ACID--PEPTIDOGLYCAN TEICHOIC ACID TRANSFERASE TAGU"/>
    <property type="match status" value="1"/>
</dbReference>
<gene>
    <name evidence="4" type="ORF">H6A13_03170</name>
</gene>
<feature type="region of interest" description="Disordered" evidence="2">
    <location>
        <begin position="1"/>
        <end position="20"/>
    </location>
</feature>
<dbReference type="Proteomes" id="UP000713880">
    <property type="component" value="Unassembled WGS sequence"/>
</dbReference>
<evidence type="ECO:0000313" key="5">
    <source>
        <dbReference type="Proteomes" id="UP000713880"/>
    </source>
</evidence>
<evidence type="ECO:0000256" key="2">
    <source>
        <dbReference type="SAM" id="MobiDB-lite"/>
    </source>
</evidence>
<dbReference type="InterPro" id="IPR004474">
    <property type="entry name" value="LytR_CpsA_psr"/>
</dbReference>
<organism evidence="4 5">
    <name type="scientific">Mordavella massiliensis</name>
    <dbReference type="NCBI Taxonomy" id="1871024"/>
    <lineage>
        <taxon>Bacteria</taxon>
        <taxon>Bacillati</taxon>
        <taxon>Bacillota</taxon>
        <taxon>Clostridia</taxon>
        <taxon>Eubacteriales</taxon>
        <taxon>Clostridiaceae</taxon>
        <taxon>Mordavella</taxon>
    </lineage>
</organism>
<keyword evidence="5" id="KW-1185">Reference proteome</keyword>
<dbReference type="InterPro" id="IPR050922">
    <property type="entry name" value="LytR/CpsA/Psr_CW_biosynth"/>
</dbReference>
<comment type="similarity">
    <text evidence="1">Belongs to the LytR/CpsA/Psr (LCP) family.</text>
</comment>
<dbReference type="Pfam" id="PF03816">
    <property type="entry name" value="LytR_cpsA_psr"/>
    <property type="match status" value="1"/>
</dbReference>
<dbReference type="NCBIfam" id="TIGR00350">
    <property type="entry name" value="lytR_cpsA_psr"/>
    <property type="match status" value="1"/>
</dbReference>
<dbReference type="Gene3D" id="3.40.630.190">
    <property type="entry name" value="LCP protein"/>
    <property type="match status" value="1"/>
</dbReference>
<reference evidence="4" key="2">
    <citation type="journal article" date="2021" name="Sci. Rep.">
        <title>The distribution of antibiotic resistance genes in chicken gut microbiota commensals.</title>
        <authorList>
            <person name="Juricova H."/>
            <person name="Matiasovicova J."/>
            <person name="Kubasova T."/>
            <person name="Cejkova D."/>
            <person name="Rychlik I."/>
        </authorList>
    </citation>
    <scope>NUCLEOTIDE SEQUENCE</scope>
    <source>
        <strain evidence="4">An420c</strain>
    </source>
</reference>
<evidence type="ECO:0000313" key="4">
    <source>
        <dbReference type="EMBL" id="MBM6826109.1"/>
    </source>
</evidence>
<feature type="compositionally biased region" description="Basic and acidic residues" evidence="2">
    <location>
        <begin position="9"/>
        <end position="18"/>
    </location>
</feature>
<sequence>MTKRRNKRAERLAKEERKKRLKKRRRRRALVLILELLILAGLSVAAYAIFKLEKMDHTVLDIDTSGWTQEGYTNIALFGTDSRGEGGEDGGPARSDTIIVASLNNETKEVKLVSVYRDTMLGQEGQHYDKANVAYAQGGPEEAVNMLNRNLDLDIQDYVSVNFLALADVVDLLGGLEIEMTEEEVVHMNNYCVETSEVTGKSYERIEPEVAGTYHLNGVQSVSYARIRYTAGGDFTRTERQRLVISKIVEKVKDAGIIKMNEIIDAVLPEVSTSLSGTEILQMAVGVFDYTLGESKGFPFDSATPESVPGYTGSYVVPVGLEKNVRELHQFLFPDQQYTPTEDLVFISDNIAYITGIYPEVTEESTEETDGY</sequence>
<dbReference type="EMBL" id="JACJLV010000006">
    <property type="protein sequence ID" value="MBM6826109.1"/>
    <property type="molecule type" value="Genomic_DNA"/>
</dbReference>
<reference evidence="4" key="1">
    <citation type="submission" date="2020-08" db="EMBL/GenBank/DDBJ databases">
        <authorList>
            <person name="Cejkova D."/>
            <person name="Kubasova T."/>
            <person name="Jahodarova E."/>
            <person name="Rychlik I."/>
        </authorList>
    </citation>
    <scope>NUCLEOTIDE SEQUENCE</scope>
    <source>
        <strain evidence="4">An420c</strain>
    </source>
</reference>
<name>A0A938X1Y5_9CLOT</name>